<organism evidence="1 2">
    <name type="scientific">Kingdonia uniflora</name>
    <dbReference type="NCBI Taxonomy" id="39325"/>
    <lineage>
        <taxon>Eukaryota</taxon>
        <taxon>Viridiplantae</taxon>
        <taxon>Streptophyta</taxon>
        <taxon>Embryophyta</taxon>
        <taxon>Tracheophyta</taxon>
        <taxon>Spermatophyta</taxon>
        <taxon>Magnoliopsida</taxon>
        <taxon>Ranunculales</taxon>
        <taxon>Circaeasteraceae</taxon>
        <taxon>Kingdonia</taxon>
    </lineage>
</organism>
<accession>A0A7J7NHM0</accession>
<reference evidence="1 2" key="1">
    <citation type="journal article" date="2020" name="IScience">
        <title>Genome Sequencing of the Endangered Kingdonia uniflora (Circaeasteraceae, Ranunculales) Reveals Potential Mechanisms of Evolutionary Specialization.</title>
        <authorList>
            <person name="Sun Y."/>
            <person name="Deng T."/>
            <person name="Zhang A."/>
            <person name="Moore M.J."/>
            <person name="Landis J.B."/>
            <person name="Lin N."/>
            <person name="Zhang H."/>
            <person name="Zhang X."/>
            <person name="Huang J."/>
            <person name="Zhang X."/>
            <person name="Sun H."/>
            <person name="Wang H."/>
        </authorList>
    </citation>
    <scope>NUCLEOTIDE SEQUENCE [LARGE SCALE GENOMIC DNA]</scope>
    <source>
        <strain evidence="1">TB1705</strain>
        <tissue evidence="1">Leaf</tissue>
    </source>
</reference>
<evidence type="ECO:0000313" key="1">
    <source>
        <dbReference type="EMBL" id="KAF6166657.1"/>
    </source>
</evidence>
<dbReference type="PANTHER" id="PTHR36062:SF1">
    <property type="entry name" value="OS01G0687300 PROTEIN"/>
    <property type="match status" value="1"/>
</dbReference>
<gene>
    <name evidence="1" type="ORF">GIB67_005519</name>
</gene>
<comment type="caution">
    <text evidence="1">The sequence shown here is derived from an EMBL/GenBank/DDBJ whole genome shotgun (WGS) entry which is preliminary data.</text>
</comment>
<dbReference type="PANTHER" id="PTHR36062">
    <property type="entry name" value="OS01G0687300 PROTEIN"/>
    <property type="match status" value="1"/>
</dbReference>
<dbReference type="Proteomes" id="UP000541444">
    <property type="component" value="Unassembled WGS sequence"/>
</dbReference>
<dbReference type="OrthoDB" id="649277at2759"/>
<dbReference type="EMBL" id="JACGCM010000786">
    <property type="protein sequence ID" value="KAF6166657.1"/>
    <property type="molecule type" value="Genomic_DNA"/>
</dbReference>
<sequence>MVVSLHLDSFLSVMWYIVYTTILANVWRRADDVKVCENPAESQVTITSSKKREVSSMTERDVPGVNHELPSILLAVETTDKVDLSTSRTESLNENSVSWVKQNNSLDQVRWFNKRIKINSPKSSVKKVDNLFRRIMSYSKSGSIQPSEETKLEDSSSIESVNKLSWIQRWCRNPEPILQVKSKEKQFQRKQFPSISAMVLMGKP</sequence>
<dbReference type="AlphaFoldDB" id="A0A7J7NHM0"/>
<keyword evidence="2" id="KW-1185">Reference proteome</keyword>
<protein>
    <submittedName>
        <fullName evidence="1">Uncharacterized protein</fullName>
    </submittedName>
</protein>
<dbReference type="InterPro" id="IPR037476">
    <property type="entry name" value="PCH1"/>
</dbReference>
<proteinExistence type="predicted"/>
<name>A0A7J7NHM0_9MAGN</name>
<evidence type="ECO:0000313" key="2">
    <source>
        <dbReference type="Proteomes" id="UP000541444"/>
    </source>
</evidence>
<dbReference type="GO" id="GO:0010099">
    <property type="term" value="P:regulation of photomorphogenesis"/>
    <property type="evidence" value="ECO:0007669"/>
    <property type="project" value="InterPro"/>
</dbReference>